<keyword evidence="1" id="KW-0812">Transmembrane</keyword>
<feature type="transmembrane region" description="Helical" evidence="1">
    <location>
        <begin position="6"/>
        <end position="28"/>
    </location>
</feature>
<keyword evidence="3" id="KW-1185">Reference proteome</keyword>
<gene>
    <name evidence="2" type="ORF">AAV99_07960</name>
</gene>
<comment type="caution">
    <text evidence="2">The sequence shown here is derived from an EMBL/GenBank/DDBJ whole genome shotgun (WGS) entry which is preliminary data.</text>
</comment>
<proteinExistence type="predicted"/>
<name>A0A0H0XNY2_9SPHN</name>
<dbReference type="PATRIC" id="fig|874156.12.peg.1636"/>
<keyword evidence="1" id="KW-1133">Transmembrane helix</keyword>
<feature type="transmembrane region" description="Helical" evidence="1">
    <location>
        <begin position="70"/>
        <end position="93"/>
    </location>
</feature>
<evidence type="ECO:0000256" key="1">
    <source>
        <dbReference type="SAM" id="Phobius"/>
    </source>
</evidence>
<evidence type="ECO:0000313" key="2">
    <source>
        <dbReference type="EMBL" id="KLI63662.1"/>
    </source>
</evidence>
<reference evidence="2 3" key="1">
    <citation type="submission" date="2015-04" db="EMBL/GenBank/DDBJ databases">
        <title>The draft genome sequence of Erythrobacter marinus HWDM-33.</title>
        <authorList>
            <person name="Zhuang L."/>
            <person name="Liu Y."/>
            <person name="Shao Z."/>
        </authorList>
    </citation>
    <scope>NUCLEOTIDE SEQUENCE [LARGE SCALE GENOMIC DNA]</scope>
    <source>
        <strain evidence="2 3">HWDM-33</strain>
    </source>
</reference>
<organism evidence="2 3">
    <name type="scientific">Aurantiacibacter marinus</name>
    <dbReference type="NCBI Taxonomy" id="874156"/>
    <lineage>
        <taxon>Bacteria</taxon>
        <taxon>Pseudomonadati</taxon>
        <taxon>Pseudomonadota</taxon>
        <taxon>Alphaproteobacteria</taxon>
        <taxon>Sphingomonadales</taxon>
        <taxon>Erythrobacteraceae</taxon>
        <taxon>Aurantiacibacter</taxon>
    </lineage>
</organism>
<dbReference type="Proteomes" id="UP000053455">
    <property type="component" value="Unassembled WGS sequence"/>
</dbReference>
<protein>
    <submittedName>
        <fullName evidence="2">Uncharacterized protein</fullName>
    </submittedName>
</protein>
<keyword evidence="1" id="KW-0472">Membrane</keyword>
<dbReference type="STRING" id="874156.GCA_001021555_01727"/>
<dbReference type="EMBL" id="LBHU01000002">
    <property type="protein sequence ID" value="KLI63662.1"/>
    <property type="molecule type" value="Genomic_DNA"/>
</dbReference>
<evidence type="ECO:0000313" key="3">
    <source>
        <dbReference type="Proteomes" id="UP000053455"/>
    </source>
</evidence>
<accession>A0A0H0XNY2</accession>
<feature type="transmembrane region" description="Helical" evidence="1">
    <location>
        <begin position="40"/>
        <end position="58"/>
    </location>
</feature>
<sequence>MLVGLIAVAVFIVILNGFAAGVVAAVYFWRNSQGVMKRAFTGALSTGLACLAMLSGSVTNLGDLGEGVAIGAFVLAICFAFGTLVSLPGAYILSRKIGDDGRVNPEVFS</sequence>
<dbReference type="AlphaFoldDB" id="A0A0H0XNY2"/>